<gene>
    <name evidence="2" type="ORF">NBG84_11040</name>
</gene>
<evidence type="ECO:0000313" key="2">
    <source>
        <dbReference type="EMBL" id="MCM2388820.1"/>
    </source>
</evidence>
<reference evidence="2" key="1">
    <citation type="submission" date="2022-06" db="EMBL/GenBank/DDBJ databases">
        <title>Genome public.</title>
        <authorList>
            <person name="Sun Q."/>
        </authorList>
    </citation>
    <scope>NUCLEOTIDE SEQUENCE</scope>
    <source>
        <strain evidence="2">CWNU-1</strain>
    </source>
</reference>
<dbReference type="Pfam" id="PF00583">
    <property type="entry name" value="Acetyltransf_1"/>
    <property type="match status" value="1"/>
</dbReference>
<accession>A0ABT0UL37</accession>
<dbReference type="InterPro" id="IPR016181">
    <property type="entry name" value="Acyl_CoA_acyltransferase"/>
</dbReference>
<dbReference type="Proteomes" id="UP001431429">
    <property type="component" value="Unassembled WGS sequence"/>
</dbReference>
<comment type="caution">
    <text evidence="2">The sequence shown here is derived from an EMBL/GenBank/DDBJ whole genome shotgun (WGS) entry which is preliminary data.</text>
</comment>
<feature type="domain" description="N-acetyltransferase" evidence="1">
    <location>
        <begin position="42"/>
        <end position="100"/>
    </location>
</feature>
<dbReference type="SUPFAM" id="SSF55729">
    <property type="entry name" value="Acyl-CoA N-acyltransferases (Nat)"/>
    <property type="match status" value="1"/>
</dbReference>
<proteinExistence type="predicted"/>
<organism evidence="2 3">
    <name type="scientific">Streptomyces albipurpureus</name>
    <dbReference type="NCBI Taxonomy" id="2897419"/>
    <lineage>
        <taxon>Bacteria</taxon>
        <taxon>Bacillati</taxon>
        <taxon>Actinomycetota</taxon>
        <taxon>Actinomycetes</taxon>
        <taxon>Kitasatosporales</taxon>
        <taxon>Streptomycetaceae</taxon>
        <taxon>Streptomyces</taxon>
    </lineage>
</organism>
<dbReference type="InterPro" id="IPR000182">
    <property type="entry name" value="GNAT_dom"/>
</dbReference>
<name>A0ABT0UL37_9ACTN</name>
<dbReference type="Gene3D" id="3.40.630.30">
    <property type="match status" value="1"/>
</dbReference>
<feature type="non-terminal residue" evidence="2">
    <location>
        <position position="1"/>
    </location>
</feature>
<keyword evidence="3" id="KW-1185">Reference proteome</keyword>
<sequence length="119" mass="13360">LRPNEWEHLCDPGRGTTLITRPIHEPGRFIALSHLMRTEATSVREMGLLVEDEWQARGLGTALTRSIVDLARTHTLDCEVVTVMTGSDNRRMLSILSRMGAEVPNVRSATVEATIRVRR</sequence>
<protein>
    <submittedName>
        <fullName evidence="2">GNAT family N-acetyltransferase</fullName>
    </submittedName>
</protein>
<dbReference type="EMBL" id="JAMQAW010000008">
    <property type="protein sequence ID" value="MCM2388820.1"/>
    <property type="molecule type" value="Genomic_DNA"/>
</dbReference>
<evidence type="ECO:0000313" key="3">
    <source>
        <dbReference type="Proteomes" id="UP001431429"/>
    </source>
</evidence>
<evidence type="ECO:0000259" key="1">
    <source>
        <dbReference type="Pfam" id="PF00583"/>
    </source>
</evidence>
<dbReference type="RefSeq" id="WP_250919145.1">
    <property type="nucleotide sequence ID" value="NZ_JAMQAW010000008.1"/>
</dbReference>